<evidence type="ECO:0000313" key="9">
    <source>
        <dbReference type="Proteomes" id="UP000624041"/>
    </source>
</evidence>
<evidence type="ECO:0000256" key="5">
    <source>
        <dbReference type="HAMAP-Rule" id="MF_02126"/>
    </source>
</evidence>
<dbReference type="Gene3D" id="1.10.8.10">
    <property type="entry name" value="DNA helicase RuvA subunit, C-terminal domain"/>
    <property type="match status" value="1"/>
</dbReference>
<accession>A0A917XSI9</accession>
<evidence type="ECO:0000259" key="7">
    <source>
        <dbReference type="Pfam" id="PF17827"/>
    </source>
</evidence>
<dbReference type="NCBIfam" id="TIGR03534">
    <property type="entry name" value="RF_mod_PrmC"/>
    <property type="match status" value="1"/>
</dbReference>
<feature type="binding site" evidence="5">
    <location>
        <begin position="123"/>
        <end position="127"/>
    </location>
    <ligand>
        <name>S-adenosyl-L-methionine</name>
        <dbReference type="ChEBI" id="CHEBI:59789"/>
    </ligand>
</feature>
<dbReference type="AlphaFoldDB" id="A0A917XSI9"/>
<evidence type="ECO:0000256" key="1">
    <source>
        <dbReference type="ARBA" id="ARBA00022603"/>
    </source>
</evidence>
<dbReference type="InterPro" id="IPR007848">
    <property type="entry name" value="Small_mtfrase_dom"/>
</dbReference>
<feature type="domain" description="Methyltransferase small" evidence="6">
    <location>
        <begin position="112"/>
        <end position="198"/>
    </location>
</feature>
<dbReference type="Pfam" id="PF05175">
    <property type="entry name" value="MTS"/>
    <property type="match status" value="1"/>
</dbReference>
<keyword evidence="3 5" id="KW-0949">S-adenosyl-L-methionine</keyword>
<dbReference type="CDD" id="cd02440">
    <property type="entry name" value="AdoMet_MTases"/>
    <property type="match status" value="1"/>
</dbReference>
<dbReference type="InterPro" id="IPR029063">
    <property type="entry name" value="SAM-dependent_MTases_sf"/>
</dbReference>
<keyword evidence="2 5" id="KW-0808">Transferase</keyword>
<feature type="binding site" evidence="5">
    <location>
        <position position="146"/>
    </location>
    <ligand>
        <name>S-adenosyl-L-methionine</name>
        <dbReference type="ChEBI" id="CHEBI:59789"/>
    </ligand>
</feature>
<evidence type="ECO:0000256" key="3">
    <source>
        <dbReference type="ARBA" id="ARBA00022691"/>
    </source>
</evidence>
<dbReference type="EC" id="2.1.1.297" evidence="5"/>
<feature type="domain" description="Release factor glutamine methyltransferase N-terminal" evidence="7">
    <location>
        <begin position="7"/>
        <end position="76"/>
    </location>
</feature>
<dbReference type="GO" id="GO:0032259">
    <property type="term" value="P:methylation"/>
    <property type="evidence" value="ECO:0007669"/>
    <property type="project" value="UniProtKB-KW"/>
</dbReference>
<dbReference type="InterPro" id="IPR002052">
    <property type="entry name" value="DNA_methylase_N6_adenine_CS"/>
</dbReference>
<dbReference type="PANTHER" id="PTHR18895:SF74">
    <property type="entry name" value="MTRF1L RELEASE FACTOR GLUTAMINE METHYLTRANSFERASE"/>
    <property type="match status" value="1"/>
</dbReference>
<proteinExistence type="inferred from homology"/>
<keyword evidence="9" id="KW-1185">Reference proteome</keyword>
<comment type="catalytic activity">
    <reaction evidence="4 5">
        <text>L-glutaminyl-[peptide chain release factor] + S-adenosyl-L-methionine = N(5)-methyl-L-glutaminyl-[peptide chain release factor] + S-adenosyl-L-homocysteine + H(+)</text>
        <dbReference type="Rhea" id="RHEA:42896"/>
        <dbReference type="Rhea" id="RHEA-COMP:10271"/>
        <dbReference type="Rhea" id="RHEA-COMP:10272"/>
        <dbReference type="ChEBI" id="CHEBI:15378"/>
        <dbReference type="ChEBI" id="CHEBI:30011"/>
        <dbReference type="ChEBI" id="CHEBI:57856"/>
        <dbReference type="ChEBI" id="CHEBI:59789"/>
        <dbReference type="ChEBI" id="CHEBI:61891"/>
        <dbReference type="EC" id="2.1.1.297"/>
    </reaction>
</comment>
<dbReference type="RefSeq" id="WP_188855916.1">
    <property type="nucleotide sequence ID" value="NZ_BMOS01000002.1"/>
</dbReference>
<reference evidence="8" key="2">
    <citation type="submission" date="2020-09" db="EMBL/GenBank/DDBJ databases">
        <authorList>
            <person name="Sun Q."/>
            <person name="Ohkuma M."/>
        </authorList>
    </citation>
    <scope>NUCLEOTIDE SEQUENCE</scope>
    <source>
        <strain evidence="8">JCM 17251</strain>
    </source>
</reference>
<comment type="similarity">
    <text evidence="5">Belongs to the protein N5-glutamine methyltransferase family. PrmC subfamily.</text>
</comment>
<dbReference type="PROSITE" id="PS00092">
    <property type="entry name" value="N6_MTASE"/>
    <property type="match status" value="1"/>
</dbReference>
<dbReference type="Pfam" id="PF17827">
    <property type="entry name" value="PrmC_N"/>
    <property type="match status" value="1"/>
</dbReference>
<dbReference type="Gene3D" id="3.40.50.150">
    <property type="entry name" value="Vaccinia Virus protein VP39"/>
    <property type="match status" value="1"/>
</dbReference>
<dbReference type="InterPro" id="IPR040758">
    <property type="entry name" value="PrmC_N"/>
</dbReference>
<name>A0A917XSI9_9BACI</name>
<dbReference type="Proteomes" id="UP000624041">
    <property type="component" value="Unassembled WGS sequence"/>
</dbReference>
<feature type="binding site" evidence="5">
    <location>
        <position position="173"/>
    </location>
    <ligand>
        <name>S-adenosyl-L-methionine</name>
        <dbReference type="ChEBI" id="CHEBI:59789"/>
    </ligand>
</feature>
<comment type="caution">
    <text evidence="8">The sequence shown here is derived from an EMBL/GenBank/DDBJ whole genome shotgun (WGS) entry which is preliminary data.</text>
</comment>
<dbReference type="InterPro" id="IPR050320">
    <property type="entry name" value="N5-glutamine_MTase"/>
</dbReference>
<dbReference type="InterPro" id="IPR019874">
    <property type="entry name" value="RF_methyltr_PrmC"/>
</dbReference>
<evidence type="ECO:0000259" key="6">
    <source>
        <dbReference type="Pfam" id="PF05175"/>
    </source>
</evidence>
<comment type="function">
    <text evidence="5">Methylates the class 1 translation termination release factors RF1/PrfA and RF2/PrfB on the glutamine residue of the universally conserved GGQ motif.</text>
</comment>
<feature type="binding site" evidence="5">
    <location>
        <begin position="190"/>
        <end position="193"/>
    </location>
    <ligand>
        <name>substrate</name>
    </ligand>
</feature>
<dbReference type="GO" id="GO:0102559">
    <property type="term" value="F:peptide chain release factor N(5)-glutamine methyltransferase activity"/>
    <property type="evidence" value="ECO:0007669"/>
    <property type="project" value="UniProtKB-EC"/>
</dbReference>
<protein>
    <recommendedName>
        <fullName evidence="5">Release factor glutamine methyltransferase</fullName>
        <shortName evidence="5">RF MTase</shortName>
        <ecNumber evidence="5">2.1.1.297</ecNumber>
    </recommendedName>
    <alternativeName>
        <fullName evidence="5">N5-glutamine methyltransferase PrmC</fullName>
    </alternativeName>
    <alternativeName>
        <fullName evidence="5">Protein-(glutamine-N5) MTase PrmC</fullName>
    </alternativeName>
    <alternativeName>
        <fullName evidence="5">Protein-glutamine N-methyltransferase PrmC</fullName>
    </alternativeName>
</protein>
<keyword evidence="1 5" id="KW-0489">Methyltransferase</keyword>
<dbReference type="PANTHER" id="PTHR18895">
    <property type="entry name" value="HEMK METHYLTRANSFERASE"/>
    <property type="match status" value="1"/>
</dbReference>
<evidence type="ECO:0000256" key="2">
    <source>
        <dbReference type="ARBA" id="ARBA00022679"/>
    </source>
</evidence>
<sequence>MTIKQYEVLKRASLFLEENNREPRFAELLLQHHLGLSRSAFFLNMRETIPEEVYHAFQTDLEKHVNTGIPLQHLTGYEEFYGRRFQVNESVLIPRPETEELVQHTIAAVNFRGNQKVRIVDVGTGSGIIAITLALELPEADVFATDISQAALHVARANAARLGAEVTFFEGDFLQPLTERQLPVDILVSNPPYIAEAERTELHDTVKNFDPDLALFAADDGLAAYKKIMKHATKLINRNGLIAFEIGHMQGEAVKRLVEESFPDSNVEIIQDINGKDRIILAKIG</sequence>
<reference evidence="8" key="1">
    <citation type="journal article" date="2014" name="Int. J. Syst. Evol. Microbiol.">
        <title>Complete genome sequence of Corynebacterium casei LMG S-19264T (=DSM 44701T), isolated from a smear-ripened cheese.</title>
        <authorList>
            <consortium name="US DOE Joint Genome Institute (JGI-PGF)"/>
            <person name="Walter F."/>
            <person name="Albersmeier A."/>
            <person name="Kalinowski J."/>
            <person name="Ruckert C."/>
        </authorList>
    </citation>
    <scope>NUCLEOTIDE SEQUENCE</scope>
    <source>
        <strain evidence="8">JCM 17251</strain>
    </source>
</reference>
<organism evidence="8 9">
    <name type="scientific">Oceanobacillus indicireducens</name>
    <dbReference type="NCBI Taxonomy" id="1004261"/>
    <lineage>
        <taxon>Bacteria</taxon>
        <taxon>Bacillati</taxon>
        <taxon>Bacillota</taxon>
        <taxon>Bacilli</taxon>
        <taxon>Bacillales</taxon>
        <taxon>Bacillaceae</taxon>
        <taxon>Oceanobacillus</taxon>
    </lineage>
</organism>
<dbReference type="HAMAP" id="MF_02126">
    <property type="entry name" value="RF_methyltr_PrmC"/>
    <property type="match status" value="1"/>
</dbReference>
<dbReference type="SUPFAM" id="SSF53335">
    <property type="entry name" value="S-adenosyl-L-methionine-dependent methyltransferases"/>
    <property type="match status" value="1"/>
</dbReference>
<dbReference type="NCBIfam" id="TIGR00536">
    <property type="entry name" value="hemK_fam"/>
    <property type="match status" value="1"/>
</dbReference>
<evidence type="ECO:0000313" key="8">
    <source>
        <dbReference type="EMBL" id="GGN50246.1"/>
    </source>
</evidence>
<dbReference type="InterPro" id="IPR004556">
    <property type="entry name" value="HemK-like"/>
</dbReference>
<feature type="binding site" evidence="5">
    <location>
        <position position="190"/>
    </location>
    <ligand>
        <name>S-adenosyl-L-methionine</name>
        <dbReference type="ChEBI" id="CHEBI:59789"/>
    </ligand>
</feature>
<gene>
    <name evidence="5 8" type="primary">prmC</name>
    <name evidence="8" type="ORF">GCM10007971_03560</name>
</gene>
<dbReference type="EMBL" id="BMOS01000002">
    <property type="protein sequence ID" value="GGN50246.1"/>
    <property type="molecule type" value="Genomic_DNA"/>
</dbReference>
<evidence type="ECO:0000256" key="4">
    <source>
        <dbReference type="ARBA" id="ARBA00048391"/>
    </source>
</evidence>
<dbReference type="GO" id="GO:0003676">
    <property type="term" value="F:nucleic acid binding"/>
    <property type="evidence" value="ECO:0007669"/>
    <property type="project" value="InterPro"/>
</dbReference>